<dbReference type="Pfam" id="PF15406">
    <property type="entry name" value="PH_6"/>
    <property type="match status" value="1"/>
</dbReference>
<dbReference type="InterPro" id="IPR039483">
    <property type="entry name" value="Meu6_PH_dom"/>
</dbReference>
<proteinExistence type="predicted"/>
<feature type="compositionally biased region" description="Low complexity" evidence="1">
    <location>
        <begin position="225"/>
        <end position="234"/>
    </location>
</feature>
<keyword evidence="4" id="KW-1185">Reference proteome</keyword>
<dbReference type="EMBL" id="ML977145">
    <property type="protein sequence ID" value="KAF1989402.1"/>
    <property type="molecule type" value="Genomic_DNA"/>
</dbReference>
<feature type="compositionally biased region" description="Low complexity" evidence="1">
    <location>
        <begin position="393"/>
        <end position="412"/>
    </location>
</feature>
<feature type="domain" description="Meiotic expression up-regulated protein 6 PH" evidence="2">
    <location>
        <begin position="88"/>
        <end position="192"/>
    </location>
</feature>
<evidence type="ECO:0000313" key="3">
    <source>
        <dbReference type="EMBL" id="KAF1989402.1"/>
    </source>
</evidence>
<dbReference type="PANTHER" id="PTHR42073">
    <property type="entry name" value="MEIOTIC EXPRESSION UP-REGULATED PROTEIN 6"/>
    <property type="match status" value="1"/>
</dbReference>
<feature type="compositionally biased region" description="Low complexity" evidence="1">
    <location>
        <begin position="451"/>
        <end position="486"/>
    </location>
</feature>
<feature type="compositionally biased region" description="Basic and acidic residues" evidence="1">
    <location>
        <begin position="336"/>
        <end position="350"/>
    </location>
</feature>
<dbReference type="AlphaFoldDB" id="A0A6G1H8L1"/>
<accession>A0A6G1H8L1</accession>
<dbReference type="SUPFAM" id="SSF50729">
    <property type="entry name" value="PH domain-like"/>
    <property type="match status" value="1"/>
</dbReference>
<feature type="compositionally biased region" description="Low complexity" evidence="1">
    <location>
        <begin position="534"/>
        <end position="551"/>
    </location>
</feature>
<sequence length="652" mass="68279">MSDETKPVETPVAPAVETTPAVDTPAAEPTTTEPVTETAAPAAETTETTPAVAETPAEPAAKAVEPITHGALKYEVAGTGLKSLLPAKKLYFWLGEEAAVPTQDLSHYLRGEKPAVSHPTAAWSSVTGKGLLYYAKHADQKSSPAGVICLADASDISKVGSLDFTMKVHGTKNSFATKTETERDGWVLALEEAAKEAAAKKEETIASPEYKQTMEKLGKPATLAVAAATGAAPKTDSTEAPKEKKSRSVSRGKRASIFGNLLGKKEEEKKEEEKKVEQEEAKPEETPVAATEAVEAPAVTETPAADAPVITEPVTEAAPAEPAAESVTEAAPVTEEAPKAAETEATETAKPKANKRQSIFGNFFEKVRSPTTEKKEPELAPAVPPKDEPVPAPETAEPAAEVPAAEPAAVEAPVEDKPAVPEKAADKAVTPKKEKESFFDKFLHKAEKSKTPTAETSAPAPAVEEPATTEPTAESAVEEAPAATEPVNGVTETPAPATEPVKSDKRRSSFFSNLGTLKKDKKPTAEKPVEKPAEPAAPVTEGETTETTPAEPVKELAKEPKEKSPLPGKLGGLFRNPSKMMRGKKDKEAAPAPAKVEETTEPAKEEAPPAITETEKPTETTEPKLQSIGDVVPDAVSVGSPPAATPTVQATA</sequence>
<dbReference type="Gene3D" id="2.30.29.30">
    <property type="entry name" value="Pleckstrin-homology domain (PH domain)/Phosphotyrosine-binding domain (PTB)"/>
    <property type="match status" value="1"/>
</dbReference>
<feature type="compositionally biased region" description="Basic and acidic residues" evidence="1">
    <location>
        <begin position="583"/>
        <end position="622"/>
    </location>
</feature>
<feature type="region of interest" description="Disordered" evidence="1">
    <location>
        <begin position="1"/>
        <end position="64"/>
    </location>
</feature>
<dbReference type="OrthoDB" id="5593352at2759"/>
<feature type="compositionally biased region" description="Basic and acidic residues" evidence="1">
    <location>
        <begin position="522"/>
        <end position="533"/>
    </location>
</feature>
<gene>
    <name evidence="3" type="ORF">K402DRAFT_418678</name>
</gene>
<dbReference type="InterPro" id="IPR039712">
    <property type="entry name" value="Meu6"/>
</dbReference>
<feature type="compositionally biased region" description="Basic residues" evidence="1">
    <location>
        <begin position="244"/>
        <end position="254"/>
    </location>
</feature>
<dbReference type="Proteomes" id="UP000800041">
    <property type="component" value="Unassembled WGS sequence"/>
</dbReference>
<reference evidence="3" key="1">
    <citation type="journal article" date="2020" name="Stud. Mycol.">
        <title>101 Dothideomycetes genomes: a test case for predicting lifestyles and emergence of pathogens.</title>
        <authorList>
            <person name="Haridas S."/>
            <person name="Albert R."/>
            <person name="Binder M."/>
            <person name="Bloem J."/>
            <person name="Labutti K."/>
            <person name="Salamov A."/>
            <person name="Andreopoulos B."/>
            <person name="Baker S."/>
            <person name="Barry K."/>
            <person name="Bills G."/>
            <person name="Bluhm B."/>
            <person name="Cannon C."/>
            <person name="Castanera R."/>
            <person name="Culley D."/>
            <person name="Daum C."/>
            <person name="Ezra D."/>
            <person name="Gonzalez J."/>
            <person name="Henrissat B."/>
            <person name="Kuo A."/>
            <person name="Liang C."/>
            <person name="Lipzen A."/>
            <person name="Lutzoni F."/>
            <person name="Magnuson J."/>
            <person name="Mondo S."/>
            <person name="Nolan M."/>
            <person name="Ohm R."/>
            <person name="Pangilinan J."/>
            <person name="Park H.-J."/>
            <person name="Ramirez L."/>
            <person name="Alfaro M."/>
            <person name="Sun H."/>
            <person name="Tritt A."/>
            <person name="Yoshinaga Y."/>
            <person name="Zwiers L.-H."/>
            <person name="Turgeon B."/>
            <person name="Goodwin S."/>
            <person name="Spatafora J."/>
            <person name="Crous P."/>
            <person name="Grigoriev I."/>
        </authorList>
    </citation>
    <scope>NUCLEOTIDE SEQUENCE</scope>
    <source>
        <strain evidence="3">CBS 113979</strain>
    </source>
</reference>
<evidence type="ECO:0000313" key="4">
    <source>
        <dbReference type="Proteomes" id="UP000800041"/>
    </source>
</evidence>
<evidence type="ECO:0000259" key="2">
    <source>
        <dbReference type="Pfam" id="PF15406"/>
    </source>
</evidence>
<evidence type="ECO:0000256" key="1">
    <source>
        <dbReference type="SAM" id="MobiDB-lite"/>
    </source>
</evidence>
<organism evidence="3 4">
    <name type="scientific">Aulographum hederae CBS 113979</name>
    <dbReference type="NCBI Taxonomy" id="1176131"/>
    <lineage>
        <taxon>Eukaryota</taxon>
        <taxon>Fungi</taxon>
        <taxon>Dikarya</taxon>
        <taxon>Ascomycota</taxon>
        <taxon>Pezizomycotina</taxon>
        <taxon>Dothideomycetes</taxon>
        <taxon>Pleosporomycetidae</taxon>
        <taxon>Aulographales</taxon>
        <taxon>Aulographaceae</taxon>
    </lineage>
</organism>
<feature type="compositionally biased region" description="Basic and acidic residues" evidence="1">
    <location>
        <begin position="414"/>
        <end position="450"/>
    </location>
</feature>
<dbReference type="PANTHER" id="PTHR42073:SF1">
    <property type="entry name" value="MEIOTIC EXPRESSION UP-REGULATED PROTEIN 6"/>
    <property type="match status" value="1"/>
</dbReference>
<protein>
    <recommendedName>
        <fullName evidence="2">Meiotic expression up-regulated protein 6 PH domain-containing protein</fullName>
    </recommendedName>
</protein>
<feature type="compositionally biased region" description="Low complexity" evidence="1">
    <location>
        <begin position="286"/>
        <end position="335"/>
    </location>
</feature>
<feature type="compositionally biased region" description="Low complexity" evidence="1">
    <location>
        <begin position="641"/>
        <end position="652"/>
    </location>
</feature>
<feature type="compositionally biased region" description="Basic and acidic residues" evidence="1">
    <location>
        <begin position="263"/>
        <end position="285"/>
    </location>
</feature>
<feature type="compositionally biased region" description="Low complexity" evidence="1">
    <location>
        <begin position="8"/>
        <end position="64"/>
    </location>
</feature>
<feature type="region of interest" description="Disordered" evidence="1">
    <location>
        <begin position="225"/>
        <end position="652"/>
    </location>
</feature>
<name>A0A6G1H8L1_9PEZI</name>
<feature type="compositionally biased region" description="Basic and acidic residues" evidence="1">
    <location>
        <begin position="365"/>
        <end position="378"/>
    </location>
</feature>
<feature type="compositionally biased region" description="Basic and acidic residues" evidence="1">
    <location>
        <begin position="552"/>
        <end position="564"/>
    </location>
</feature>
<dbReference type="InterPro" id="IPR011993">
    <property type="entry name" value="PH-like_dom_sf"/>
</dbReference>